<proteinExistence type="predicted"/>
<protein>
    <submittedName>
        <fullName evidence="2">Cna protein B-type domain protein</fullName>
    </submittedName>
</protein>
<evidence type="ECO:0000313" key="2">
    <source>
        <dbReference type="EMBL" id="TWU33916.1"/>
    </source>
</evidence>
<name>A0A5C6DFL0_9BACT</name>
<dbReference type="EMBL" id="SJPV01000009">
    <property type="protein sequence ID" value="TWU33916.1"/>
    <property type="molecule type" value="Genomic_DNA"/>
</dbReference>
<comment type="caution">
    <text evidence="2">The sequence shown here is derived from an EMBL/GenBank/DDBJ whole genome shotgun (WGS) entry which is preliminary data.</text>
</comment>
<organism evidence="2 3">
    <name type="scientific">Novipirellula artificiosorum</name>
    <dbReference type="NCBI Taxonomy" id="2528016"/>
    <lineage>
        <taxon>Bacteria</taxon>
        <taxon>Pseudomonadati</taxon>
        <taxon>Planctomycetota</taxon>
        <taxon>Planctomycetia</taxon>
        <taxon>Pirellulales</taxon>
        <taxon>Pirellulaceae</taxon>
        <taxon>Novipirellula</taxon>
    </lineage>
</organism>
<dbReference type="RefSeq" id="WP_197231550.1">
    <property type="nucleotide sequence ID" value="NZ_SJPV01000009.1"/>
</dbReference>
<accession>A0A5C6DFL0</accession>
<sequence precursor="true">MSNSLRHLSFLLSAFLLLALDCQLASALIMGGTGNKPVRDAGWPRGAIEVANLTTRIAWWEGPPFGGGEWHFEYRGTTAELQAAVDAFSNVLAPRLELVVHDGTHESFWIKTSDKQADASVNWVFTVWVPANWNHLYNNPRSYFSADQPNFRQPVAAPRLDVYVGGQIDWKAIRLPSNVVVTDSRLEANGFAPDAGGVIQGIVWDMATGKPIAAARVRVGDDVVTGETDADGRFTIERIPAAGYFIVIDADGYAPKRIEWTTVTRTSFQRFDVYLSEAKELRGQVVNVDGQPLSEVKVRLSNVVAVNGLGYPSGGESTVMTDNDGQFVFGALPQGIVQLACHKEGYYYNSVLNEHHIDDSPLTLQMVRSGQVDISVVDAQGLPITSKFIVELEPEGGLRVGSWGGSSNVGDDGTVTFKGIPPGQYHVWGKPNPGRADAKTKVHPVTIAGDDKHTIELHLE</sequence>
<dbReference type="Proteomes" id="UP000319143">
    <property type="component" value="Unassembled WGS sequence"/>
</dbReference>
<dbReference type="Gene3D" id="2.60.40.1120">
    <property type="entry name" value="Carboxypeptidase-like, regulatory domain"/>
    <property type="match status" value="2"/>
</dbReference>
<evidence type="ECO:0000313" key="3">
    <source>
        <dbReference type="Proteomes" id="UP000319143"/>
    </source>
</evidence>
<dbReference type="InterPro" id="IPR008969">
    <property type="entry name" value="CarboxyPept-like_regulatory"/>
</dbReference>
<gene>
    <name evidence="2" type="ORF">Poly41_49160</name>
</gene>
<dbReference type="Pfam" id="PF13620">
    <property type="entry name" value="CarboxypepD_reg"/>
    <property type="match status" value="1"/>
</dbReference>
<keyword evidence="1" id="KW-0732">Signal</keyword>
<reference evidence="2 3" key="1">
    <citation type="submission" date="2019-02" db="EMBL/GenBank/DDBJ databases">
        <title>Deep-cultivation of Planctomycetes and their phenomic and genomic characterization uncovers novel biology.</title>
        <authorList>
            <person name="Wiegand S."/>
            <person name="Jogler M."/>
            <person name="Boedeker C."/>
            <person name="Pinto D."/>
            <person name="Vollmers J."/>
            <person name="Rivas-Marin E."/>
            <person name="Kohn T."/>
            <person name="Peeters S.H."/>
            <person name="Heuer A."/>
            <person name="Rast P."/>
            <person name="Oberbeckmann S."/>
            <person name="Bunk B."/>
            <person name="Jeske O."/>
            <person name="Meyerdierks A."/>
            <person name="Storesund J.E."/>
            <person name="Kallscheuer N."/>
            <person name="Luecker S."/>
            <person name="Lage O.M."/>
            <person name="Pohl T."/>
            <person name="Merkel B.J."/>
            <person name="Hornburger P."/>
            <person name="Mueller R.-W."/>
            <person name="Bruemmer F."/>
            <person name="Labrenz M."/>
            <person name="Spormann A.M."/>
            <person name="Op Den Camp H."/>
            <person name="Overmann J."/>
            <person name="Amann R."/>
            <person name="Jetten M.S.M."/>
            <person name="Mascher T."/>
            <person name="Medema M.H."/>
            <person name="Devos D.P."/>
            <person name="Kaster A.-K."/>
            <person name="Ovreas L."/>
            <person name="Rohde M."/>
            <person name="Galperin M.Y."/>
            <person name="Jogler C."/>
        </authorList>
    </citation>
    <scope>NUCLEOTIDE SEQUENCE [LARGE SCALE GENOMIC DNA]</scope>
    <source>
        <strain evidence="2 3">Poly41</strain>
    </source>
</reference>
<dbReference type="SUPFAM" id="SSF49464">
    <property type="entry name" value="Carboxypeptidase regulatory domain-like"/>
    <property type="match status" value="2"/>
</dbReference>
<keyword evidence="3" id="KW-1185">Reference proteome</keyword>
<dbReference type="AlphaFoldDB" id="A0A5C6DFL0"/>
<feature type="chain" id="PRO_5022761172" evidence="1">
    <location>
        <begin position="28"/>
        <end position="460"/>
    </location>
</feature>
<feature type="signal peptide" evidence="1">
    <location>
        <begin position="1"/>
        <end position="27"/>
    </location>
</feature>
<evidence type="ECO:0000256" key="1">
    <source>
        <dbReference type="SAM" id="SignalP"/>
    </source>
</evidence>